<dbReference type="PANTHER" id="PTHR47163:SF2">
    <property type="entry name" value="SI:DKEY-17M8.2"/>
    <property type="match status" value="1"/>
</dbReference>
<reference evidence="2" key="1">
    <citation type="submission" date="2020-08" db="EMBL/GenBank/DDBJ databases">
        <title>Multicomponent nature underlies the extraordinary mechanical properties of spider dragline silk.</title>
        <authorList>
            <person name="Kono N."/>
            <person name="Nakamura H."/>
            <person name="Mori M."/>
            <person name="Yoshida Y."/>
            <person name="Ohtoshi R."/>
            <person name="Malay A.D."/>
            <person name="Moran D.A.P."/>
            <person name="Tomita M."/>
            <person name="Numata K."/>
            <person name="Arakawa K."/>
        </authorList>
    </citation>
    <scope>NUCLEOTIDE SEQUENCE</scope>
</reference>
<dbReference type="PANTHER" id="PTHR47163">
    <property type="entry name" value="DDE_TNP_IS1595 DOMAIN-CONTAINING PROTEIN"/>
    <property type="match status" value="1"/>
</dbReference>
<keyword evidence="3" id="KW-1185">Reference proteome</keyword>
<sequence>MAALVSEYTLEFFTLLNARGKKELIEWCMKEGLIASSYECPNCNEQMRLNERKSVVLDGFEWRCRKKGVNAHDVCRSLRKNSWFSNSKLSMYDVLRVTKMWFGRCMNDYVVNELKLNINTVIDWFMFCREVCMNAVVNESVKIGGVNVIVEIDESKFGKMKYGKGKPVDGKWVFGGIERGTNRCFFRVVERRTKEELLCVIKEWVLPGSTIVSDCWKAYKCLSDEGFKHLEVNHSVCFKDPDTGAHTNSIEGTWSAIKRFLRNHTSHAEGMFDHYLAEYLWRRSRDHSLSDETFRDFFKSCYYTLPSTWEGSTIRK</sequence>
<organism evidence="2 3">
    <name type="scientific">Trichonephila clavipes</name>
    <name type="common">Golden silk orbweaver</name>
    <name type="synonym">Nephila clavipes</name>
    <dbReference type="NCBI Taxonomy" id="2585209"/>
    <lineage>
        <taxon>Eukaryota</taxon>
        <taxon>Metazoa</taxon>
        <taxon>Ecdysozoa</taxon>
        <taxon>Arthropoda</taxon>
        <taxon>Chelicerata</taxon>
        <taxon>Arachnida</taxon>
        <taxon>Araneae</taxon>
        <taxon>Araneomorphae</taxon>
        <taxon>Entelegynae</taxon>
        <taxon>Araneoidea</taxon>
        <taxon>Nephilidae</taxon>
        <taxon>Trichonephila</taxon>
    </lineage>
</organism>
<dbReference type="AlphaFoldDB" id="A0A8X6RJ26"/>
<comment type="caution">
    <text evidence="2">The sequence shown here is derived from an EMBL/GenBank/DDBJ whole genome shotgun (WGS) entry which is preliminary data.</text>
</comment>
<gene>
    <name evidence="2" type="primary">X975_03759</name>
    <name evidence="2" type="ORF">TNCV_2290941</name>
</gene>
<dbReference type="Pfam" id="PF12762">
    <property type="entry name" value="DDE_Tnp_IS1595"/>
    <property type="match status" value="1"/>
</dbReference>
<dbReference type="SMART" id="SM01126">
    <property type="entry name" value="DDE_Tnp_IS1595"/>
    <property type="match status" value="1"/>
</dbReference>
<protein>
    <submittedName>
        <fullName evidence="2">Mitotic-spindle organizing protein 2A</fullName>
    </submittedName>
</protein>
<dbReference type="EMBL" id="BMAU01021190">
    <property type="protein sequence ID" value="GFX96206.1"/>
    <property type="molecule type" value="Genomic_DNA"/>
</dbReference>
<evidence type="ECO:0000259" key="1">
    <source>
        <dbReference type="SMART" id="SM01126"/>
    </source>
</evidence>
<evidence type="ECO:0000313" key="3">
    <source>
        <dbReference type="Proteomes" id="UP000887159"/>
    </source>
</evidence>
<dbReference type="NCBIfam" id="NF033547">
    <property type="entry name" value="transpos_IS1595"/>
    <property type="match status" value="1"/>
</dbReference>
<dbReference type="InterPro" id="IPR024445">
    <property type="entry name" value="Tnp_ISXO2-like"/>
</dbReference>
<dbReference type="Proteomes" id="UP000887159">
    <property type="component" value="Unassembled WGS sequence"/>
</dbReference>
<evidence type="ECO:0000313" key="2">
    <source>
        <dbReference type="EMBL" id="GFX96206.1"/>
    </source>
</evidence>
<dbReference type="InterPro" id="IPR053164">
    <property type="entry name" value="IS1016-like_transposase"/>
</dbReference>
<feature type="domain" description="ISXO2-like transposase" evidence="1">
    <location>
        <begin position="142"/>
        <end position="284"/>
    </location>
</feature>
<accession>A0A8X6RJ26</accession>
<proteinExistence type="predicted"/>
<name>A0A8X6RJ26_TRICX</name>